<dbReference type="Proteomes" id="UP000067711">
    <property type="component" value="Chromosome 2"/>
</dbReference>
<dbReference type="AlphaFoldDB" id="A0A1B4FRX6"/>
<accession>A0A1B4FRX6</accession>
<reference evidence="1 2" key="1">
    <citation type="submission" date="2015-12" db="EMBL/GenBank/DDBJ databases">
        <title>Diversity of Burkholderia near neighbor genomes.</title>
        <authorList>
            <person name="Sahl J."/>
            <person name="Wagner D."/>
            <person name="Keim P."/>
        </authorList>
    </citation>
    <scope>NUCLEOTIDE SEQUENCE [LARGE SCALE GENOMIC DNA]</scope>
    <source>
        <strain evidence="1 2">BDU8</strain>
    </source>
</reference>
<name>A0A1B4FRX6_9BURK</name>
<protein>
    <submittedName>
        <fullName evidence="1">Uncharacterized protein</fullName>
    </submittedName>
</protein>
<dbReference type="EMBL" id="CP013388">
    <property type="protein sequence ID" value="AOJ06413.1"/>
    <property type="molecule type" value="Genomic_DNA"/>
</dbReference>
<proteinExistence type="predicted"/>
<gene>
    <name evidence="1" type="ORF">WS71_03045</name>
</gene>
<sequence length="144" mass="15591">MSYDPEIGSLAGIWTYRSLINDPNLSTDFDKLEFGRANIQIDKAPMGVFKGRIYGDGWELTLSGYVDYGAPNTVRFQGRGKVGGEEWIYDYVGYLSPAWPNGIKQRPALAGSIVRTVPHSNGAGGVAPAGVVCSWYAVLDKPAS</sequence>
<evidence type="ECO:0000313" key="1">
    <source>
        <dbReference type="EMBL" id="AOJ06413.1"/>
    </source>
</evidence>
<organism evidence="1 2">
    <name type="scientific">Burkholderia mayonis</name>
    <dbReference type="NCBI Taxonomy" id="1385591"/>
    <lineage>
        <taxon>Bacteria</taxon>
        <taxon>Pseudomonadati</taxon>
        <taxon>Pseudomonadota</taxon>
        <taxon>Betaproteobacteria</taxon>
        <taxon>Burkholderiales</taxon>
        <taxon>Burkholderiaceae</taxon>
        <taxon>Burkholderia</taxon>
        <taxon>pseudomallei group</taxon>
    </lineage>
</organism>
<evidence type="ECO:0000313" key="2">
    <source>
        <dbReference type="Proteomes" id="UP000067711"/>
    </source>
</evidence>
<dbReference type="RefSeq" id="WP_066492198.1">
    <property type="nucleotide sequence ID" value="NZ_CP013388.1"/>
</dbReference>